<dbReference type="AlphaFoldDB" id="A0A1W6YWU3"/>
<dbReference type="GO" id="GO:0006355">
    <property type="term" value="P:regulation of DNA-templated transcription"/>
    <property type="evidence" value="ECO:0007669"/>
    <property type="project" value="InterPro"/>
</dbReference>
<gene>
    <name evidence="2" type="ORF">CAL13_01700</name>
</gene>
<evidence type="ECO:0000259" key="1">
    <source>
        <dbReference type="PROSITE" id="PS50937"/>
    </source>
</evidence>
<evidence type="ECO:0000313" key="2">
    <source>
        <dbReference type="EMBL" id="ARP85073.1"/>
    </source>
</evidence>
<dbReference type="Proteomes" id="UP000194139">
    <property type="component" value="Chromosome"/>
</dbReference>
<keyword evidence="2" id="KW-0238">DNA-binding</keyword>
<reference evidence="2 3" key="1">
    <citation type="submission" date="2017-05" db="EMBL/GenBank/DDBJ databases">
        <title>Complete and WGS of Bordetella genogroups.</title>
        <authorList>
            <person name="Spilker T."/>
            <person name="LiPuma J."/>
        </authorList>
    </citation>
    <scope>NUCLEOTIDE SEQUENCE [LARGE SCALE GENOMIC DNA]</scope>
    <source>
        <strain evidence="2 3">AU17164</strain>
    </source>
</reference>
<dbReference type="GO" id="GO:0003677">
    <property type="term" value="F:DNA binding"/>
    <property type="evidence" value="ECO:0007669"/>
    <property type="project" value="UniProtKB-KW"/>
</dbReference>
<dbReference type="EMBL" id="CP021109">
    <property type="protein sequence ID" value="ARP85073.1"/>
    <property type="molecule type" value="Genomic_DNA"/>
</dbReference>
<name>A0A1W6YWU3_9BORD</name>
<dbReference type="InterPro" id="IPR009061">
    <property type="entry name" value="DNA-bd_dom_put_sf"/>
</dbReference>
<sequence length="67" mass="7343">MPHEPSEPHALLSIGELACCGDASVRLIRHYDEHGLLSSARASNGYRMFLGATVSRARAPEWICAYT</sequence>
<protein>
    <submittedName>
        <fullName evidence="2">MerR family DNA-binding transcriptional regulator</fullName>
    </submittedName>
</protein>
<dbReference type="Pfam" id="PF00376">
    <property type="entry name" value="MerR"/>
    <property type="match status" value="1"/>
</dbReference>
<organism evidence="2 3">
    <name type="scientific">Bordetella genomosp. 9</name>
    <dbReference type="NCBI Taxonomy" id="1416803"/>
    <lineage>
        <taxon>Bacteria</taxon>
        <taxon>Pseudomonadati</taxon>
        <taxon>Pseudomonadota</taxon>
        <taxon>Betaproteobacteria</taxon>
        <taxon>Burkholderiales</taxon>
        <taxon>Alcaligenaceae</taxon>
        <taxon>Bordetella</taxon>
    </lineage>
</organism>
<feature type="domain" description="HTH merR-type" evidence="1">
    <location>
        <begin position="11"/>
        <end position="49"/>
    </location>
</feature>
<evidence type="ECO:0000313" key="3">
    <source>
        <dbReference type="Proteomes" id="UP000194139"/>
    </source>
</evidence>
<accession>A0A1W6YWU3</accession>
<proteinExistence type="predicted"/>
<dbReference type="InterPro" id="IPR000551">
    <property type="entry name" value="MerR-type_HTH_dom"/>
</dbReference>
<dbReference type="Gene3D" id="1.10.1660.10">
    <property type="match status" value="1"/>
</dbReference>
<keyword evidence="3" id="KW-1185">Reference proteome</keyword>
<dbReference type="SUPFAM" id="SSF46955">
    <property type="entry name" value="Putative DNA-binding domain"/>
    <property type="match status" value="1"/>
</dbReference>
<dbReference type="PROSITE" id="PS50937">
    <property type="entry name" value="HTH_MERR_2"/>
    <property type="match status" value="1"/>
</dbReference>